<evidence type="ECO:0000256" key="1">
    <source>
        <dbReference type="ARBA" id="ARBA00003450"/>
    </source>
</evidence>
<keyword evidence="5" id="KW-0812">Transmembrane</keyword>
<dbReference type="Proteomes" id="UP000886595">
    <property type="component" value="Unassembled WGS sequence"/>
</dbReference>
<dbReference type="PANTHER" id="PTHR32409">
    <property type="entry name" value="MITOCHONDRIAL IMPORT RECEPTOR SUBUNIT TOM20-1-RELATED"/>
    <property type="match status" value="1"/>
</dbReference>
<keyword evidence="8" id="KW-1133">Transmembrane helix</keyword>
<evidence type="ECO:0000256" key="8">
    <source>
        <dbReference type="ARBA" id="ARBA00022989"/>
    </source>
</evidence>
<evidence type="ECO:0000313" key="12">
    <source>
        <dbReference type="EMBL" id="KAG2323559.1"/>
    </source>
</evidence>
<dbReference type="AlphaFoldDB" id="A0A8X8B4D7"/>
<keyword evidence="4" id="KW-0813">Transport</keyword>
<comment type="caution">
    <text evidence="12">The sequence shown here is derived from an EMBL/GenBank/DDBJ whole genome shotgun (WGS) entry which is preliminary data.</text>
</comment>
<dbReference type="Gene3D" id="1.25.40.10">
    <property type="entry name" value="Tetratricopeptide repeat domain"/>
    <property type="match status" value="1"/>
</dbReference>
<dbReference type="EMBL" id="JAAMPC010000003">
    <property type="protein sequence ID" value="KAG2323559.1"/>
    <property type="molecule type" value="Genomic_DNA"/>
</dbReference>
<dbReference type="GO" id="GO:0045040">
    <property type="term" value="P:protein insertion into mitochondrial outer membrane"/>
    <property type="evidence" value="ECO:0007669"/>
    <property type="project" value="InterPro"/>
</dbReference>
<dbReference type="GO" id="GO:0015031">
    <property type="term" value="P:protein transport"/>
    <property type="evidence" value="ECO:0007669"/>
    <property type="project" value="UniProtKB-KW"/>
</dbReference>
<protein>
    <submittedName>
        <fullName evidence="12">Uncharacterized protein</fullName>
    </submittedName>
</protein>
<feature type="region of interest" description="Disordered" evidence="11">
    <location>
        <begin position="94"/>
        <end position="138"/>
    </location>
</feature>
<evidence type="ECO:0000256" key="6">
    <source>
        <dbReference type="ARBA" id="ARBA00022787"/>
    </source>
</evidence>
<evidence type="ECO:0000256" key="2">
    <source>
        <dbReference type="ARBA" id="ARBA00004572"/>
    </source>
</evidence>
<feature type="compositionally biased region" description="Basic and acidic residues" evidence="11">
    <location>
        <begin position="129"/>
        <end position="138"/>
    </location>
</feature>
<evidence type="ECO:0000256" key="5">
    <source>
        <dbReference type="ARBA" id="ARBA00022692"/>
    </source>
</evidence>
<keyword evidence="7" id="KW-0653">Protein transport</keyword>
<dbReference type="Pfam" id="PF06552">
    <property type="entry name" value="TOM20_plant"/>
    <property type="match status" value="1"/>
</dbReference>
<comment type="similarity">
    <text evidence="3">Belongs to the Tom20 family.</text>
</comment>
<evidence type="ECO:0000256" key="10">
    <source>
        <dbReference type="ARBA" id="ARBA00023136"/>
    </source>
</evidence>
<keyword evidence="13" id="KW-1185">Reference proteome</keyword>
<reference evidence="12 13" key="1">
    <citation type="submission" date="2020-02" db="EMBL/GenBank/DDBJ databases">
        <authorList>
            <person name="Ma Q."/>
            <person name="Huang Y."/>
            <person name="Song X."/>
            <person name="Pei D."/>
        </authorList>
    </citation>
    <scope>NUCLEOTIDE SEQUENCE [LARGE SCALE GENOMIC DNA]</scope>
    <source>
        <strain evidence="12">Sxm20200214</strain>
        <tissue evidence="12">Leaf</tissue>
    </source>
</reference>
<evidence type="ECO:0000313" key="13">
    <source>
        <dbReference type="Proteomes" id="UP000886595"/>
    </source>
</evidence>
<dbReference type="InterPro" id="IPR010547">
    <property type="entry name" value="TOM20_imprt_rcpt"/>
</dbReference>
<evidence type="ECO:0000256" key="4">
    <source>
        <dbReference type="ARBA" id="ARBA00022448"/>
    </source>
</evidence>
<comment type="function">
    <text evidence="1">Central component of the receptor complex responsible for the recognition and translocation of cytosolically synthesized mitochondrial preproteins. Together with TOM22 functions as the transit peptide receptor at the surface of the mitochondrion outer membrane and facilitates the movement of preproteins into the translocation pore.</text>
</comment>
<dbReference type="PANTHER" id="PTHR32409:SF3">
    <property type="entry name" value="MITOCHONDRIAL IMPORT RECEPTOR SUBUNIT TOM20-1-RELATED"/>
    <property type="match status" value="1"/>
</dbReference>
<sequence length="138" mass="14846">MKSSDAIQEERIDSVAVKVKNPAAVQEMTMSDQTLDIDSNCESESLEADSVQEKDIGTTYMIPSLNQIEAFEKEEPENELYTKSLELAFKAPELHKAAHSHGSGPQALGGGGGPSSTASTSKTVKKKKNSDLKYDVLG</sequence>
<gene>
    <name evidence="12" type="ORF">Bca52824_016772</name>
</gene>
<keyword evidence="6" id="KW-1000">Mitochondrion outer membrane</keyword>
<comment type="subcellular location">
    <subcellularLocation>
        <location evidence="2">Mitochondrion outer membrane</location>
        <topology evidence="2">Single-pass membrane protein</topology>
    </subcellularLocation>
</comment>
<keyword evidence="9" id="KW-0496">Mitochondrion</keyword>
<organism evidence="12 13">
    <name type="scientific">Brassica carinata</name>
    <name type="common">Ethiopian mustard</name>
    <name type="synonym">Abyssinian cabbage</name>
    <dbReference type="NCBI Taxonomy" id="52824"/>
    <lineage>
        <taxon>Eukaryota</taxon>
        <taxon>Viridiplantae</taxon>
        <taxon>Streptophyta</taxon>
        <taxon>Embryophyta</taxon>
        <taxon>Tracheophyta</taxon>
        <taxon>Spermatophyta</taxon>
        <taxon>Magnoliopsida</taxon>
        <taxon>eudicotyledons</taxon>
        <taxon>Gunneridae</taxon>
        <taxon>Pentapetalae</taxon>
        <taxon>rosids</taxon>
        <taxon>malvids</taxon>
        <taxon>Brassicales</taxon>
        <taxon>Brassicaceae</taxon>
        <taxon>Brassiceae</taxon>
        <taxon>Brassica</taxon>
    </lineage>
</organism>
<evidence type="ECO:0000256" key="7">
    <source>
        <dbReference type="ARBA" id="ARBA00022927"/>
    </source>
</evidence>
<dbReference type="InterPro" id="IPR011990">
    <property type="entry name" value="TPR-like_helical_dom_sf"/>
</dbReference>
<proteinExistence type="inferred from homology"/>
<evidence type="ECO:0000256" key="9">
    <source>
        <dbReference type="ARBA" id="ARBA00023128"/>
    </source>
</evidence>
<accession>A0A8X8B4D7</accession>
<dbReference type="GO" id="GO:0005742">
    <property type="term" value="C:mitochondrial outer membrane translocase complex"/>
    <property type="evidence" value="ECO:0007669"/>
    <property type="project" value="InterPro"/>
</dbReference>
<evidence type="ECO:0000256" key="3">
    <source>
        <dbReference type="ARBA" id="ARBA00005792"/>
    </source>
</evidence>
<name>A0A8X8B4D7_BRACI</name>
<evidence type="ECO:0000256" key="11">
    <source>
        <dbReference type="SAM" id="MobiDB-lite"/>
    </source>
</evidence>
<keyword evidence="10" id="KW-0472">Membrane</keyword>